<sequence length="184" mass="20869">MFYLFNLMLGMTDVLEDGVEDAMSESGQGVFYLEFLYSIYMVIGHIVLLNLLIAMLNDSYSAVREVHQVTWRVEAVQLGMSLANSFPFATFMIGRRSLAKADLHPETHGIETPKDSSSHQRWFLTLSDADLDSLHELQSHDHSDDVTEAYVTKMVELETRMTGHLQSLESSVHDLKNRLGSQKK</sequence>
<organism evidence="3 4">
    <name type="scientific">Aplysia californica</name>
    <name type="common">California sea hare</name>
    <dbReference type="NCBI Taxonomy" id="6500"/>
    <lineage>
        <taxon>Eukaryota</taxon>
        <taxon>Metazoa</taxon>
        <taxon>Spiralia</taxon>
        <taxon>Lophotrochozoa</taxon>
        <taxon>Mollusca</taxon>
        <taxon>Gastropoda</taxon>
        <taxon>Heterobranchia</taxon>
        <taxon>Euthyneura</taxon>
        <taxon>Tectipleura</taxon>
        <taxon>Aplysiida</taxon>
        <taxon>Aplysioidea</taxon>
        <taxon>Aplysiidae</taxon>
        <taxon>Aplysia</taxon>
    </lineage>
</organism>
<dbReference type="InterPro" id="IPR024862">
    <property type="entry name" value="TRPV"/>
</dbReference>
<name>A0ABM0JWU1_APLCA</name>
<dbReference type="PANTHER" id="PTHR10582:SF25">
    <property type="entry name" value="TRANSIENT RECEPTOR POTENTIAL CATION CHANNEL SUBFAMILY V MEMBER 6"/>
    <property type="match status" value="1"/>
</dbReference>
<keyword evidence="2" id="KW-1133">Transmembrane helix</keyword>
<dbReference type="RefSeq" id="XP_005103404.2">
    <property type="nucleotide sequence ID" value="XM_005103347.2"/>
</dbReference>
<accession>A0ABM0JWU1</accession>
<dbReference type="PANTHER" id="PTHR10582">
    <property type="entry name" value="TRANSIENT RECEPTOR POTENTIAL ION CHANNEL PROTEIN"/>
    <property type="match status" value="1"/>
</dbReference>
<feature type="transmembrane region" description="Helical" evidence="2">
    <location>
        <begin position="35"/>
        <end position="56"/>
    </location>
</feature>
<keyword evidence="1" id="KW-0677">Repeat</keyword>
<keyword evidence="2" id="KW-0812">Transmembrane</keyword>
<evidence type="ECO:0000313" key="4">
    <source>
        <dbReference type="RefSeq" id="XP_005103404.2"/>
    </source>
</evidence>
<dbReference type="GeneID" id="101847512"/>
<evidence type="ECO:0000313" key="3">
    <source>
        <dbReference type="Proteomes" id="UP000694888"/>
    </source>
</evidence>
<gene>
    <name evidence="4" type="primary">LOC101847512</name>
</gene>
<keyword evidence="3" id="KW-1185">Reference proteome</keyword>
<keyword evidence="2" id="KW-0472">Membrane</keyword>
<protein>
    <submittedName>
        <fullName evidence="4">Uncharacterized protein LOC101847512</fullName>
    </submittedName>
</protein>
<dbReference type="Proteomes" id="UP000694888">
    <property type="component" value="Unplaced"/>
</dbReference>
<reference evidence="4" key="1">
    <citation type="submission" date="2025-08" db="UniProtKB">
        <authorList>
            <consortium name="RefSeq"/>
        </authorList>
    </citation>
    <scope>IDENTIFICATION</scope>
</reference>
<evidence type="ECO:0000256" key="1">
    <source>
        <dbReference type="ARBA" id="ARBA00022737"/>
    </source>
</evidence>
<proteinExistence type="predicted"/>
<evidence type="ECO:0000256" key="2">
    <source>
        <dbReference type="SAM" id="Phobius"/>
    </source>
</evidence>